<dbReference type="AlphaFoldDB" id="A0A4Z2J660"/>
<organism evidence="1 2">
    <name type="scientific">Liparis tanakae</name>
    <name type="common">Tanaka's snailfish</name>
    <dbReference type="NCBI Taxonomy" id="230148"/>
    <lineage>
        <taxon>Eukaryota</taxon>
        <taxon>Metazoa</taxon>
        <taxon>Chordata</taxon>
        <taxon>Craniata</taxon>
        <taxon>Vertebrata</taxon>
        <taxon>Euteleostomi</taxon>
        <taxon>Actinopterygii</taxon>
        <taxon>Neopterygii</taxon>
        <taxon>Teleostei</taxon>
        <taxon>Neoteleostei</taxon>
        <taxon>Acanthomorphata</taxon>
        <taxon>Eupercaria</taxon>
        <taxon>Perciformes</taxon>
        <taxon>Cottioidei</taxon>
        <taxon>Cottales</taxon>
        <taxon>Liparidae</taxon>
        <taxon>Liparis</taxon>
    </lineage>
</organism>
<gene>
    <name evidence="1" type="ORF">EYF80_004433</name>
</gene>
<proteinExistence type="predicted"/>
<keyword evidence="2" id="KW-1185">Reference proteome</keyword>
<name>A0A4Z2J660_9TELE</name>
<dbReference type="EMBL" id="SRLO01000021">
    <property type="protein sequence ID" value="TNN85411.1"/>
    <property type="molecule type" value="Genomic_DNA"/>
</dbReference>
<evidence type="ECO:0000313" key="1">
    <source>
        <dbReference type="EMBL" id="TNN85411.1"/>
    </source>
</evidence>
<dbReference type="Proteomes" id="UP000314294">
    <property type="component" value="Unassembled WGS sequence"/>
</dbReference>
<comment type="caution">
    <text evidence="1">The sequence shown here is derived from an EMBL/GenBank/DDBJ whole genome shotgun (WGS) entry which is preliminary data.</text>
</comment>
<protein>
    <submittedName>
        <fullName evidence="1">Uncharacterized protein</fullName>
    </submittedName>
</protein>
<sequence length="153" mass="16490">MGSFLCEIGDGSSNWARSPYLSLGAVADVTPPELRKLFAPVPPSQNCDCSSEWQDVLLWVPLRGPVRGRAPGAKGLLATGRIHETRGNKCSFGQSELYEAKGCMAVSSGEVDYSPAVLIYLSQIPLAGRFGVSTSLKHSDTVPDRQHTSKRKL</sequence>
<accession>A0A4Z2J660</accession>
<reference evidence="1 2" key="1">
    <citation type="submission" date="2019-03" db="EMBL/GenBank/DDBJ databases">
        <title>First draft genome of Liparis tanakae, snailfish: a comprehensive survey of snailfish specific genes.</title>
        <authorList>
            <person name="Kim W."/>
            <person name="Song I."/>
            <person name="Jeong J.-H."/>
            <person name="Kim D."/>
            <person name="Kim S."/>
            <person name="Ryu S."/>
            <person name="Song J.Y."/>
            <person name="Lee S.K."/>
        </authorList>
    </citation>
    <scope>NUCLEOTIDE SEQUENCE [LARGE SCALE GENOMIC DNA]</scope>
    <source>
        <tissue evidence="1">Muscle</tissue>
    </source>
</reference>
<evidence type="ECO:0000313" key="2">
    <source>
        <dbReference type="Proteomes" id="UP000314294"/>
    </source>
</evidence>